<keyword evidence="4 7" id="KW-0479">Metal-binding</keyword>
<dbReference type="PANTHER" id="PTHR20854:SF4">
    <property type="entry name" value="INOSITOL-1-MONOPHOSPHATASE-RELATED"/>
    <property type="match status" value="1"/>
</dbReference>
<proteinExistence type="inferred from homology"/>
<dbReference type="Proteomes" id="UP000621500">
    <property type="component" value="Unassembled WGS sequence"/>
</dbReference>
<accession>A0ABQ4EIE8</accession>
<organism evidence="8 9">
    <name type="scientific">Plantactinospora mayteni</name>
    <dbReference type="NCBI Taxonomy" id="566021"/>
    <lineage>
        <taxon>Bacteria</taxon>
        <taxon>Bacillati</taxon>
        <taxon>Actinomycetota</taxon>
        <taxon>Actinomycetes</taxon>
        <taxon>Micromonosporales</taxon>
        <taxon>Micromonosporaceae</taxon>
        <taxon>Plantactinospora</taxon>
    </lineage>
</organism>
<keyword evidence="9" id="KW-1185">Reference proteome</keyword>
<evidence type="ECO:0000256" key="7">
    <source>
        <dbReference type="RuleBase" id="RU364068"/>
    </source>
</evidence>
<gene>
    <name evidence="8" type="primary">suhB_1</name>
    <name evidence="8" type="ORF">Pma05_10980</name>
</gene>
<dbReference type="Gene3D" id="3.40.190.80">
    <property type="match status" value="1"/>
</dbReference>
<dbReference type="InterPro" id="IPR020550">
    <property type="entry name" value="Inositol_monophosphatase_CS"/>
</dbReference>
<evidence type="ECO:0000256" key="3">
    <source>
        <dbReference type="ARBA" id="ARBA00009759"/>
    </source>
</evidence>
<evidence type="ECO:0000256" key="1">
    <source>
        <dbReference type="ARBA" id="ARBA00001033"/>
    </source>
</evidence>
<keyword evidence="5 7" id="KW-0378">Hydrolase</keyword>
<comment type="caution">
    <text evidence="8">The sequence shown here is derived from an EMBL/GenBank/DDBJ whole genome shotgun (WGS) entry which is preliminary data.</text>
</comment>
<dbReference type="Pfam" id="PF00459">
    <property type="entry name" value="Inositol_P"/>
    <property type="match status" value="1"/>
</dbReference>
<dbReference type="EMBL" id="BONX01000006">
    <property type="protein sequence ID" value="GIG94525.1"/>
    <property type="molecule type" value="Genomic_DNA"/>
</dbReference>
<dbReference type="PRINTS" id="PR00377">
    <property type="entry name" value="IMPHPHTASES"/>
</dbReference>
<evidence type="ECO:0000256" key="5">
    <source>
        <dbReference type="ARBA" id="ARBA00022801"/>
    </source>
</evidence>
<dbReference type="InterPro" id="IPR000760">
    <property type="entry name" value="Inositol_monophosphatase-like"/>
</dbReference>
<dbReference type="EC" id="3.1.3.25" evidence="7"/>
<dbReference type="PANTHER" id="PTHR20854">
    <property type="entry name" value="INOSITOL MONOPHOSPHATASE"/>
    <property type="match status" value="1"/>
</dbReference>
<dbReference type="PROSITE" id="PS00629">
    <property type="entry name" value="IMP_1"/>
    <property type="match status" value="1"/>
</dbReference>
<reference evidence="8 9" key="1">
    <citation type="submission" date="2021-01" db="EMBL/GenBank/DDBJ databases">
        <title>Whole genome shotgun sequence of Plantactinospora mayteni NBRC 109088.</title>
        <authorList>
            <person name="Komaki H."/>
            <person name="Tamura T."/>
        </authorList>
    </citation>
    <scope>NUCLEOTIDE SEQUENCE [LARGE SCALE GENOMIC DNA]</scope>
    <source>
        <strain evidence="8 9">NBRC 109088</strain>
    </source>
</reference>
<comment type="similarity">
    <text evidence="3 7">Belongs to the inositol monophosphatase superfamily.</text>
</comment>
<protein>
    <recommendedName>
        <fullName evidence="7">Inositol-1-monophosphatase</fullName>
        <ecNumber evidence="7">3.1.3.25</ecNumber>
    </recommendedName>
</protein>
<comment type="cofactor">
    <cofactor evidence="2 7">
        <name>Mg(2+)</name>
        <dbReference type="ChEBI" id="CHEBI:18420"/>
    </cofactor>
</comment>
<keyword evidence="6 7" id="KW-0460">Magnesium</keyword>
<evidence type="ECO:0000256" key="2">
    <source>
        <dbReference type="ARBA" id="ARBA00001946"/>
    </source>
</evidence>
<evidence type="ECO:0000313" key="8">
    <source>
        <dbReference type="EMBL" id="GIG94525.1"/>
    </source>
</evidence>
<dbReference type="Gene3D" id="3.30.540.10">
    <property type="entry name" value="Fructose-1,6-Bisphosphatase, subunit A, domain 1"/>
    <property type="match status" value="1"/>
</dbReference>
<dbReference type="CDD" id="cd01639">
    <property type="entry name" value="IMPase"/>
    <property type="match status" value="1"/>
</dbReference>
<dbReference type="InterPro" id="IPR033942">
    <property type="entry name" value="IMPase"/>
</dbReference>
<dbReference type="InterPro" id="IPR020583">
    <property type="entry name" value="Inositol_monoP_metal-BS"/>
</dbReference>
<evidence type="ECO:0000256" key="4">
    <source>
        <dbReference type="ARBA" id="ARBA00022723"/>
    </source>
</evidence>
<dbReference type="PROSITE" id="PS00630">
    <property type="entry name" value="IMP_2"/>
    <property type="match status" value="1"/>
</dbReference>
<evidence type="ECO:0000313" key="9">
    <source>
        <dbReference type="Proteomes" id="UP000621500"/>
    </source>
</evidence>
<comment type="catalytic activity">
    <reaction evidence="1 7">
        <text>a myo-inositol phosphate + H2O = myo-inositol + phosphate</text>
        <dbReference type="Rhea" id="RHEA:24056"/>
        <dbReference type="ChEBI" id="CHEBI:15377"/>
        <dbReference type="ChEBI" id="CHEBI:17268"/>
        <dbReference type="ChEBI" id="CHEBI:43474"/>
        <dbReference type="ChEBI" id="CHEBI:84139"/>
        <dbReference type="EC" id="3.1.3.25"/>
    </reaction>
</comment>
<name>A0ABQ4EIE8_9ACTN</name>
<dbReference type="SUPFAM" id="SSF56655">
    <property type="entry name" value="Carbohydrate phosphatase"/>
    <property type="match status" value="1"/>
</dbReference>
<evidence type="ECO:0000256" key="6">
    <source>
        <dbReference type="ARBA" id="ARBA00022842"/>
    </source>
</evidence>
<sequence>MGEKTGRVDVPDQVIQAGRSREGHDLDAWLAVARAAVACAAAYVRDHLPGAVAAKGDRDLVSDVDLAVERLVRDFLHQHAPGVAFGGEEYGFPPGVVDEQWVLDPVDGTVNFVHGIPLCAVSLALRRGDRAVLGVIAAPFLGTSYWAAEGRGAFRNGQPIMASRRHALDQAVVAVGDYGTGAGAASRNRAAVSLHRRLADQVQRVRMLGSAAMDLVWVAEGALDASITLGNRVWDMAAGVVIAREAGAVVVDVDGSPHDCTSAITIAVAEPLALPVTELVRAAMREGGHLPA</sequence>